<evidence type="ECO:0000313" key="1">
    <source>
        <dbReference type="EMBL" id="GII95209.1"/>
    </source>
</evidence>
<name>A0A919VEK2_9ACTN</name>
<dbReference type="RefSeq" id="WP_380659673.1">
    <property type="nucleotide sequence ID" value="NZ_JBHLZQ010000035.1"/>
</dbReference>
<gene>
    <name evidence="1" type="ORF">Ssi02_54400</name>
</gene>
<dbReference type="Proteomes" id="UP000606172">
    <property type="component" value="Unassembled WGS sequence"/>
</dbReference>
<protein>
    <submittedName>
        <fullName evidence="1">Uncharacterized protein</fullName>
    </submittedName>
</protein>
<comment type="caution">
    <text evidence="1">The sequence shown here is derived from an EMBL/GenBank/DDBJ whole genome shotgun (WGS) entry which is preliminary data.</text>
</comment>
<evidence type="ECO:0000313" key="2">
    <source>
        <dbReference type="Proteomes" id="UP000606172"/>
    </source>
</evidence>
<organism evidence="1 2">
    <name type="scientific">Sinosporangium siamense</name>
    <dbReference type="NCBI Taxonomy" id="1367973"/>
    <lineage>
        <taxon>Bacteria</taxon>
        <taxon>Bacillati</taxon>
        <taxon>Actinomycetota</taxon>
        <taxon>Actinomycetes</taxon>
        <taxon>Streptosporangiales</taxon>
        <taxon>Streptosporangiaceae</taxon>
        <taxon>Sinosporangium</taxon>
    </lineage>
</organism>
<dbReference type="AlphaFoldDB" id="A0A919VEK2"/>
<sequence>MCHVGDHVREPARLAGLALLRLRPHVDWAPAVTTIDDVLKPPRPLAHSRDFAGVAEGDLFAPADVICR</sequence>
<proteinExistence type="predicted"/>
<keyword evidence="2" id="KW-1185">Reference proteome</keyword>
<reference evidence="1" key="1">
    <citation type="submission" date="2021-01" db="EMBL/GenBank/DDBJ databases">
        <title>Whole genome shotgun sequence of Sinosporangium siamense NBRC 109515.</title>
        <authorList>
            <person name="Komaki H."/>
            <person name="Tamura T."/>
        </authorList>
    </citation>
    <scope>NUCLEOTIDE SEQUENCE</scope>
    <source>
        <strain evidence="1">NBRC 109515</strain>
    </source>
</reference>
<dbReference type="EMBL" id="BOOW01000034">
    <property type="protein sequence ID" value="GII95209.1"/>
    <property type="molecule type" value="Genomic_DNA"/>
</dbReference>
<accession>A0A919VEK2</accession>